<feature type="compositionally biased region" description="Basic and acidic residues" evidence="1">
    <location>
        <begin position="16"/>
        <end position="26"/>
    </location>
</feature>
<keyword evidence="2" id="KW-0472">Membrane</keyword>
<gene>
    <name evidence="3" type="ORF">MJA45_23145</name>
</gene>
<dbReference type="Pfam" id="PF13618">
    <property type="entry name" value="Gluconate_2-dh3"/>
    <property type="match status" value="1"/>
</dbReference>
<organism evidence="3 4">
    <name type="scientific">Paenibacillus aurantius</name>
    <dbReference type="NCBI Taxonomy" id="2918900"/>
    <lineage>
        <taxon>Bacteria</taxon>
        <taxon>Bacillati</taxon>
        <taxon>Bacillota</taxon>
        <taxon>Bacilli</taxon>
        <taxon>Bacillales</taxon>
        <taxon>Paenibacillaceae</taxon>
        <taxon>Paenibacillus</taxon>
    </lineage>
</organism>
<dbReference type="NCBIfam" id="TIGR01409">
    <property type="entry name" value="TAT_signal_seq"/>
    <property type="match status" value="1"/>
</dbReference>
<dbReference type="GO" id="GO:0016491">
    <property type="term" value="F:oxidoreductase activity"/>
    <property type="evidence" value="ECO:0007669"/>
    <property type="project" value="UniProtKB-KW"/>
</dbReference>
<proteinExistence type="predicted"/>
<dbReference type="Proteomes" id="UP001305702">
    <property type="component" value="Chromosome"/>
</dbReference>
<dbReference type="InterPro" id="IPR019546">
    <property type="entry name" value="TAT_signal_bac_arc"/>
</dbReference>
<feature type="region of interest" description="Disordered" evidence="1">
    <location>
        <begin position="1"/>
        <end position="26"/>
    </location>
</feature>
<keyword evidence="4" id="KW-1185">Reference proteome</keyword>
<evidence type="ECO:0000313" key="4">
    <source>
        <dbReference type="Proteomes" id="UP001305702"/>
    </source>
</evidence>
<sequence>MADETKEPTGGTPGDSPRRPPDESRRSFLKVSGAAVGGVVAGGVIGGLIGNAIGRKNKPQQGGGGGAAPAPAKDFNQALMFFTQDQFRIAEAAAERIFPKDDLGPGAKELGVAYFIDHQMAGQYGMNGKDYMMGPFSKAEATQGYQASFKRHELITMGLEALNEYSQKKYSVNFPELKEDQQDEVLTAFEKGQGVLLKDVPGSLFFNLFRSLTIEGAYADPLYGGNKGMGGWKMKGYPGDQMAYIDKIEKDGFIKMDPASLHDHMGH</sequence>
<evidence type="ECO:0000256" key="2">
    <source>
        <dbReference type="SAM" id="Phobius"/>
    </source>
</evidence>
<keyword evidence="3" id="KW-0560">Oxidoreductase</keyword>
<dbReference type="InterPro" id="IPR006311">
    <property type="entry name" value="TAT_signal"/>
</dbReference>
<dbReference type="EC" id="1.-.-.-" evidence="3"/>
<dbReference type="KEGG" id="paun:MJA45_23145"/>
<feature type="transmembrane region" description="Helical" evidence="2">
    <location>
        <begin position="28"/>
        <end position="49"/>
    </location>
</feature>
<keyword evidence="2" id="KW-1133">Transmembrane helix</keyword>
<evidence type="ECO:0000313" key="3">
    <source>
        <dbReference type="EMBL" id="WNQ10484.1"/>
    </source>
</evidence>
<dbReference type="PROSITE" id="PS51318">
    <property type="entry name" value="TAT"/>
    <property type="match status" value="1"/>
</dbReference>
<dbReference type="AlphaFoldDB" id="A0AA96RGW3"/>
<dbReference type="EMBL" id="CP130318">
    <property type="protein sequence ID" value="WNQ10484.1"/>
    <property type="molecule type" value="Genomic_DNA"/>
</dbReference>
<reference evidence="3 4" key="1">
    <citation type="submission" date="2022-02" db="EMBL/GenBank/DDBJ databases">
        <title>Paenibacillus sp. MBLB1776 Whole Genome Shotgun Sequencing.</title>
        <authorList>
            <person name="Hwang C.Y."/>
            <person name="Cho E.-S."/>
            <person name="Seo M.-J."/>
        </authorList>
    </citation>
    <scope>NUCLEOTIDE SEQUENCE [LARGE SCALE GENOMIC DNA]</scope>
    <source>
        <strain evidence="3 4">MBLB1776</strain>
    </source>
</reference>
<evidence type="ECO:0000256" key="1">
    <source>
        <dbReference type="SAM" id="MobiDB-lite"/>
    </source>
</evidence>
<dbReference type="InterPro" id="IPR027056">
    <property type="entry name" value="Gluconate_2DH_su3"/>
</dbReference>
<name>A0AA96RGW3_9BACL</name>
<keyword evidence="2" id="KW-0812">Transmembrane</keyword>
<dbReference type="RefSeq" id="WP_315604258.1">
    <property type="nucleotide sequence ID" value="NZ_CP130318.1"/>
</dbReference>
<accession>A0AA96RGW3</accession>
<protein>
    <submittedName>
        <fullName evidence="3">Gluconate 2-dehydrogenase subunit 3 family protein</fullName>
        <ecNumber evidence="3">1.-.-.-</ecNumber>
    </submittedName>
</protein>